<dbReference type="Gene3D" id="3.30.200.20">
    <property type="entry name" value="Phosphorylase Kinase, domain 1"/>
    <property type="match status" value="1"/>
</dbReference>
<proteinExistence type="inferred from homology"/>
<evidence type="ECO:0000256" key="4">
    <source>
        <dbReference type="ARBA" id="ARBA00022777"/>
    </source>
</evidence>
<dbReference type="PROSITE" id="PS00108">
    <property type="entry name" value="PROTEIN_KINASE_ST"/>
    <property type="match status" value="1"/>
</dbReference>
<dbReference type="GO" id="GO:0005829">
    <property type="term" value="C:cytosol"/>
    <property type="evidence" value="ECO:0007669"/>
    <property type="project" value="TreeGrafter"/>
</dbReference>
<reference evidence="11" key="1">
    <citation type="submission" date="2021-02" db="EMBL/GenBank/DDBJ databases">
        <authorList>
            <person name="Nowell W R."/>
        </authorList>
    </citation>
    <scope>NUCLEOTIDE SEQUENCE</scope>
</reference>
<dbReference type="PANTHER" id="PTHR24353:SF152">
    <property type="entry name" value="UT01108P-RELATED"/>
    <property type="match status" value="1"/>
</dbReference>
<dbReference type="AlphaFoldDB" id="A0A813V0E1"/>
<feature type="compositionally biased region" description="Low complexity" evidence="8">
    <location>
        <begin position="18"/>
        <end position="33"/>
    </location>
</feature>
<feature type="domain" description="AGC-kinase C-terminal" evidence="10">
    <location>
        <begin position="358"/>
        <end position="410"/>
    </location>
</feature>
<dbReference type="InterPro" id="IPR000961">
    <property type="entry name" value="AGC-kinase_C"/>
</dbReference>
<dbReference type="Gene3D" id="1.10.510.10">
    <property type="entry name" value="Transferase(Phosphotransferase) domain 1"/>
    <property type="match status" value="1"/>
</dbReference>
<dbReference type="InterPro" id="IPR008271">
    <property type="entry name" value="Ser/Thr_kinase_AS"/>
</dbReference>
<keyword evidence="5 6" id="KW-0067">ATP-binding</keyword>
<keyword evidence="12" id="KW-1185">Reference proteome</keyword>
<evidence type="ECO:0000259" key="10">
    <source>
        <dbReference type="PROSITE" id="PS51285"/>
    </source>
</evidence>
<dbReference type="GO" id="GO:0004691">
    <property type="term" value="F:cAMP-dependent protein kinase activity"/>
    <property type="evidence" value="ECO:0007669"/>
    <property type="project" value="TreeGrafter"/>
</dbReference>
<dbReference type="PROSITE" id="PS50011">
    <property type="entry name" value="PROTEIN_KINASE_DOM"/>
    <property type="match status" value="1"/>
</dbReference>
<dbReference type="InterPro" id="IPR017441">
    <property type="entry name" value="Protein_kinase_ATP_BS"/>
</dbReference>
<protein>
    <submittedName>
        <fullName evidence="11">Uncharacterized protein</fullName>
    </submittedName>
</protein>
<keyword evidence="4" id="KW-0418">Kinase</keyword>
<organism evidence="11 12">
    <name type="scientific">Adineta steineri</name>
    <dbReference type="NCBI Taxonomy" id="433720"/>
    <lineage>
        <taxon>Eukaryota</taxon>
        <taxon>Metazoa</taxon>
        <taxon>Spiralia</taxon>
        <taxon>Gnathifera</taxon>
        <taxon>Rotifera</taxon>
        <taxon>Eurotatoria</taxon>
        <taxon>Bdelloidea</taxon>
        <taxon>Adinetida</taxon>
        <taxon>Adinetidae</taxon>
        <taxon>Adineta</taxon>
    </lineage>
</organism>
<evidence type="ECO:0000256" key="3">
    <source>
        <dbReference type="ARBA" id="ARBA00022741"/>
    </source>
</evidence>
<dbReference type="OrthoDB" id="9998788at2759"/>
<dbReference type="Proteomes" id="UP000663832">
    <property type="component" value="Unassembled WGS sequence"/>
</dbReference>
<dbReference type="PANTHER" id="PTHR24353">
    <property type="entry name" value="CYCLIC NUCLEOTIDE-DEPENDENT PROTEIN KINASE"/>
    <property type="match status" value="1"/>
</dbReference>
<gene>
    <name evidence="11" type="ORF">QVE165_LOCUS6145</name>
</gene>
<feature type="binding site" evidence="6">
    <location>
        <position position="117"/>
    </location>
    <ligand>
        <name>ATP</name>
        <dbReference type="ChEBI" id="CHEBI:30616"/>
    </ligand>
</feature>
<dbReference type="InterPro" id="IPR000719">
    <property type="entry name" value="Prot_kinase_dom"/>
</dbReference>
<dbReference type="SUPFAM" id="SSF56112">
    <property type="entry name" value="Protein kinase-like (PK-like)"/>
    <property type="match status" value="1"/>
</dbReference>
<evidence type="ECO:0000256" key="7">
    <source>
        <dbReference type="RuleBase" id="RU000304"/>
    </source>
</evidence>
<dbReference type="GO" id="GO:0005634">
    <property type="term" value="C:nucleus"/>
    <property type="evidence" value="ECO:0007669"/>
    <property type="project" value="TreeGrafter"/>
</dbReference>
<dbReference type="InterPro" id="IPR011009">
    <property type="entry name" value="Kinase-like_dom_sf"/>
</dbReference>
<evidence type="ECO:0000256" key="5">
    <source>
        <dbReference type="ARBA" id="ARBA00022840"/>
    </source>
</evidence>
<name>A0A813V0E1_9BILA</name>
<comment type="similarity">
    <text evidence="7">Belongs to the protein kinase superfamily.</text>
</comment>
<feature type="domain" description="Protein kinase" evidence="9">
    <location>
        <begin position="90"/>
        <end position="357"/>
    </location>
</feature>
<evidence type="ECO:0000256" key="2">
    <source>
        <dbReference type="ARBA" id="ARBA00022679"/>
    </source>
</evidence>
<dbReference type="EMBL" id="CAJNOM010000025">
    <property type="protein sequence ID" value="CAF0837867.1"/>
    <property type="molecule type" value="Genomic_DNA"/>
</dbReference>
<dbReference type="PROSITE" id="PS51285">
    <property type="entry name" value="AGC_KINASE_CTER"/>
    <property type="match status" value="1"/>
</dbReference>
<keyword evidence="2" id="KW-0808">Transferase</keyword>
<evidence type="ECO:0000256" key="6">
    <source>
        <dbReference type="PROSITE-ProRule" id="PRU10141"/>
    </source>
</evidence>
<evidence type="ECO:0000256" key="8">
    <source>
        <dbReference type="SAM" id="MobiDB-lite"/>
    </source>
</evidence>
<dbReference type="FunFam" id="1.10.510.10:FF:000005">
    <property type="entry name" value="cAMP-dependent protein kinase catalytic subunit alpha"/>
    <property type="match status" value="1"/>
</dbReference>
<dbReference type="GO" id="GO:0005952">
    <property type="term" value="C:cAMP-dependent protein kinase complex"/>
    <property type="evidence" value="ECO:0007669"/>
    <property type="project" value="TreeGrafter"/>
</dbReference>
<dbReference type="Pfam" id="PF00069">
    <property type="entry name" value="Pkinase"/>
    <property type="match status" value="1"/>
</dbReference>
<evidence type="ECO:0000259" key="9">
    <source>
        <dbReference type="PROSITE" id="PS50011"/>
    </source>
</evidence>
<keyword evidence="3 6" id="KW-0547">Nucleotide-binding</keyword>
<dbReference type="SMART" id="SM00220">
    <property type="entry name" value="S_TKc"/>
    <property type="match status" value="1"/>
</dbReference>
<accession>A0A813V0E1</accession>
<keyword evidence="1 7" id="KW-0723">Serine/threonine-protein kinase</keyword>
<feature type="region of interest" description="Disordered" evidence="8">
    <location>
        <begin position="14"/>
        <end position="34"/>
    </location>
</feature>
<comment type="caution">
    <text evidence="11">The sequence shown here is derived from an EMBL/GenBank/DDBJ whole genome shotgun (WGS) entry which is preliminary data.</text>
</comment>
<dbReference type="PROSITE" id="PS00107">
    <property type="entry name" value="PROTEIN_KINASE_ATP"/>
    <property type="match status" value="1"/>
</dbReference>
<evidence type="ECO:0000313" key="12">
    <source>
        <dbReference type="Proteomes" id="UP000663832"/>
    </source>
</evidence>
<evidence type="ECO:0000256" key="1">
    <source>
        <dbReference type="ARBA" id="ARBA00022527"/>
    </source>
</evidence>
<evidence type="ECO:0000313" key="11">
    <source>
        <dbReference type="EMBL" id="CAF0837867.1"/>
    </source>
</evidence>
<dbReference type="GO" id="GO:0005524">
    <property type="term" value="F:ATP binding"/>
    <property type="evidence" value="ECO:0007669"/>
    <property type="project" value="UniProtKB-UniRule"/>
</dbReference>
<sequence length="410" mass="47932">MFFERMIDSLMPVESSRKTPSSSSYLKSPSNSSGLITPYSQTSLKSIITYDSPIITTSNVLLKNQFLIEKNHFIEKYNSKQIDNAILNDFIIQRRIGGGSFGTVAFAIHKKKQIAMKILEKQHIVKLKQIRHVINECHLLRAIHCPFIVDLLFKFKDNANLYLCLEFIGGGETHQYFTKGLLFFQMFHHMRKQKNKRFSETLACFYAAQITLAFEYLQYLDICHRDLKPENCLITYDGFIKLTDFGFAKLVPGRTYTLCGTAQYLAPEILSNKGYGKGVDWWCLGIFLYELNAGFSPFYATDHSALYSLILRCEYKFPKHFKEDLKSLIRQLLQNDTTKRFGCLANGAQDIKNHIYFQRINWLSLYEKKVQSEYKPRIIKGYEYEYFEEKKDFIIPKSSICLFEKEFQEF</sequence>